<accession>A0A5A9MYU0</accession>
<organism evidence="1 2">
    <name type="scientific">Triplophysa tibetana</name>
    <dbReference type="NCBI Taxonomy" id="1572043"/>
    <lineage>
        <taxon>Eukaryota</taxon>
        <taxon>Metazoa</taxon>
        <taxon>Chordata</taxon>
        <taxon>Craniata</taxon>
        <taxon>Vertebrata</taxon>
        <taxon>Euteleostomi</taxon>
        <taxon>Actinopterygii</taxon>
        <taxon>Neopterygii</taxon>
        <taxon>Teleostei</taxon>
        <taxon>Ostariophysi</taxon>
        <taxon>Cypriniformes</taxon>
        <taxon>Nemacheilidae</taxon>
        <taxon>Triplophysa</taxon>
    </lineage>
</organism>
<proteinExistence type="predicted"/>
<dbReference type="EMBL" id="SOYY01000025">
    <property type="protein sequence ID" value="KAA0702510.1"/>
    <property type="molecule type" value="Genomic_DNA"/>
</dbReference>
<name>A0A5A9MYU0_9TELE</name>
<keyword evidence="2" id="KW-1185">Reference proteome</keyword>
<dbReference type="AlphaFoldDB" id="A0A5A9MYU0"/>
<evidence type="ECO:0000313" key="2">
    <source>
        <dbReference type="Proteomes" id="UP000324632"/>
    </source>
</evidence>
<dbReference type="Proteomes" id="UP000324632">
    <property type="component" value="Chromosome 25"/>
</dbReference>
<sequence>MTVGNLDTFESPMITNLFLIVRHQSDDFLFVDMCLTGLTYPFERASTCDLILRTYDLFDFQRNQSDPCPGLNGISYPDGSGCVCACTVPLFAHTQFQYTYAAEIVMLKFDFLGMIADDHWGDSSSNSSRLELPSFLSCRVSCHAEFPVMPSILSCRASCHAEHPVMPSILSCRASCLAEYPVLPSILSNWSYLSGWIYQTNLPSGITSKRSTLFKNYEASSLEEGHLVVTHCGLRLRSHSPDFIEARTSGISVLALHFVGVVGNQYELSQTGILHRNRLPLFLS</sequence>
<protein>
    <submittedName>
        <fullName evidence="1">Uncharacterized protein</fullName>
    </submittedName>
</protein>
<gene>
    <name evidence="1" type="ORF">E1301_Tti021312</name>
</gene>
<evidence type="ECO:0000313" key="1">
    <source>
        <dbReference type="EMBL" id="KAA0702510.1"/>
    </source>
</evidence>
<comment type="caution">
    <text evidence="1">The sequence shown here is derived from an EMBL/GenBank/DDBJ whole genome shotgun (WGS) entry which is preliminary data.</text>
</comment>
<reference evidence="1 2" key="1">
    <citation type="journal article" date="2019" name="Mol. Ecol. Resour.">
        <title>Chromosome-level genome assembly of Triplophysa tibetana, a fish adapted to the harsh high-altitude environment of the Tibetan Plateau.</title>
        <authorList>
            <person name="Yang X."/>
            <person name="Liu H."/>
            <person name="Ma Z."/>
            <person name="Zou Y."/>
            <person name="Zou M."/>
            <person name="Mao Y."/>
            <person name="Li X."/>
            <person name="Wang H."/>
            <person name="Chen T."/>
            <person name="Wang W."/>
            <person name="Yang R."/>
        </authorList>
    </citation>
    <scope>NUCLEOTIDE SEQUENCE [LARGE SCALE GENOMIC DNA]</scope>
    <source>
        <strain evidence="1">TTIB1903HZAU</strain>
        <tissue evidence="1">Muscle</tissue>
    </source>
</reference>